<accession>A0AAV7NPN8</accession>
<reference evidence="1" key="1">
    <citation type="journal article" date="2022" name="bioRxiv">
        <title>Sequencing and chromosome-scale assembly of the giantPleurodeles waltlgenome.</title>
        <authorList>
            <person name="Brown T."/>
            <person name="Elewa A."/>
            <person name="Iarovenko S."/>
            <person name="Subramanian E."/>
            <person name="Araus A.J."/>
            <person name="Petzold A."/>
            <person name="Susuki M."/>
            <person name="Suzuki K.-i.T."/>
            <person name="Hayashi T."/>
            <person name="Toyoda A."/>
            <person name="Oliveira C."/>
            <person name="Osipova E."/>
            <person name="Leigh N.D."/>
            <person name="Simon A."/>
            <person name="Yun M.H."/>
        </authorList>
    </citation>
    <scope>NUCLEOTIDE SEQUENCE</scope>
    <source>
        <strain evidence="1">20211129_DDA</strain>
        <tissue evidence="1">Liver</tissue>
    </source>
</reference>
<dbReference type="EMBL" id="JANPWB010000012">
    <property type="protein sequence ID" value="KAJ1118017.1"/>
    <property type="molecule type" value="Genomic_DNA"/>
</dbReference>
<proteinExistence type="predicted"/>
<keyword evidence="2" id="KW-1185">Reference proteome</keyword>
<gene>
    <name evidence="1" type="ORF">NDU88_006212</name>
</gene>
<dbReference type="Proteomes" id="UP001066276">
    <property type="component" value="Chromosome 8"/>
</dbReference>
<organism evidence="1 2">
    <name type="scientific">Pleurodeles waltl</name>
    <name type="common">Iberian ribbed newt</name>
    <dbReference type="NCBI Taxonomy" id="8319"/>
    <lineage>
        <taxon>Eukaryota</taxon>
        <taxon>Metazoa</taxon>
        <taxon>Chordata</taxon>
        <taxon>Craniata</taxon>
        <taxon>Vertebrata</taxon>
        <taxon>Euteleostomi</taxon>
        <taxon>Amphibia</taxon>
        <taxon>Batrachia</taxon>
        <taxon>Caudata</taxon>
        <taxon>Salamandroidea</taxon>
        <taxon>Salamandridae</taxon>
        <taxon>Pleurodelinae</taxon>
        <taxon>Pleurodeles</taxon>
    </lineage>
</organism>
<name>A0AAV7NPN8_PLEWA</name>
<evidence type="ECO:0000313" key="1">
    <source>
        <dbReference type="EMBL" id="KAJ1118017.1"/>
    </source>
</evidence>
<dbReference type="AlphaFoldDB" id="A0AAV7NPN8"/>
<sequence length="138" mass="15424">MRGRASADTGITSRLIYGDRIRIGSAAAHCWLTVFLLAHSTRALPLLHLTNDKIDIMKERRAVDQICETAASQLKMSTEDQSCILLYYVVEARSHCLRATRILECGDGRRKAVRDGDSRNVVVVSINTYFGNKKNLTV</sequence>
<evidence type="ECO:0000313" key="2">
    <source>
        <dbReference type="Proteomes" id="UP001066276"/>
    </source>
</evidence>
<comment type="caution">
    <text evidence="1">The sequence shown here is derived from an EMBL/GenBank/DDBJ whole genome shotgun (WGS) entry which is preliminary data.</text>
</comment>
<protein>
    <submittedName>
        <fullName evidence="1">Uncharacterized protein</fullName>
    </submittedName>
</protein>